<evidence type="ECO:0000313" key="1">
    <source>
        <dbReference type="EMBL" id="MEL0602529.1"/>
    </source>
</evidence>
<accession>A0ACC6QYA1</accession>
<dbReference type="EMBL" id="JBAKAX010000001">
    <property type="protein sequence ID" value="MEL0602529.1"/>
    <property type="molecule type" value="Genomic_DNA"/>
</dbReference>
<evidence type="ECO:0000313" key="2">
    <source>
        <dbReference type="Proteomes" id="UP001374952"/>
    </source>
</evidence>
<proteinExistence type="predicted"/>
<protein>
    <submittedName>
        <fullName evidence="1">NupC/NupG family nucleoside CNT transporter</fullName>
    </submittedName>
</protein>
<dbReference type="Proteomes" id="UP001374952">
    <property type="component" value="Unassembled WGS sequence"/>
</dbReference>
<name>A0ACC6QYA1_9GAMM</name>
<gene>
    <name evidence="1" type="ORF">V6250_00020</name>
</gene>
<organism evidence="1 2">
    <name type="scientific">Pseudoalteromonas undina</name>
    <dbReference type="NCBI Taxonomy" id="43660"/>
    <lineage>
        <taxon>Bacteria</taxon>
        <taxon>Pseudomonadati</taxon>
        <taxon>Pseudomonadota</taxon>
        <taxon>Gammaproteobacteria</taxon>
        <taxon>Alteromonadales</taxon>
        <taxon>Pseudoalteromonadaceae</taxon>
        <taxon>Pseudoalteromonas</taxon>
    </lineage>
</organism>
<reference evidence="1" key="1">
    <citation type="submission" date="2024-02" db="EMBL/GenBank/DDBJ databases">
        <title>Bacteria isolated from the canopy kelp, Nereocystis luetkeana.</title>
        <authorList>
            <person name="Pfister C.A."/>
            <person name="Younker I.T."/>
            <person name="Light S.H."/>
        </authorList>
    </citation>
    <scope>NUCLEOTIDE SEQUENCE</scope>
    <source>
        <strain evidence="1">TN.2.01</strain>
    </source>
</reference>
<comment type="caution">
    <text evidence="1">The sequence shown here is derived from an EMBL/GenBank/DDBJ whole genome shotgun (WGS) entry which is preliminary data.</text>
</comment>
<keyword evidence="2" id="KW-1185">Reference proteome</keyword>
<sequence>MTTFMSLVGMFVLLSIAFAASTNRKAINLRTVAIAFAMQVVIGGFVLFFEAGKNVLASMSSAVSSVISFANDGIGFLFGPLASQDTLGFIFAIQVLPVIVFFSALVAVLYHIGIMDWIIKILGGGLQKLLKTSRTESLSATANIFVGQTEAPLIVKPFIATMTKSELFAVMVGGLATVAGSVMAGYVIIGVELKYLIAASFMAAPGGFLMAKMIVPETETPKDTLAELDSDEDKPVNVIDAAASGAANGMHLALNVGAMLLAFVALIALLNGLLGGIGGWFDYPTLTLQEILGYVFAPVAWLLGVPWDEAIIAGSFIGQKLVVNEFVAYLDFINYRDTLSAHTQAIVTFALCGFANLSSIAILLGGLGGMAPSRRKDIARLGLRAVLAGSMANLMSAAIAGFFLSLA</sequence>